<dbReference type="InterPro" id="IPR001608">
    <property type="entry name" value="Ala_racemase_N"/>
</dbReference>
<dbReference type="PRINTS" id="PR00992">
    <property type="entry name" value="ALARACEMASE"/>
</dbReference>
<name>A0A1M5TR38_9CLOT</name>
<comment type="similarity">
    <text evidence="4">Belongs to the alanine racemase family.</text>
</comment>
<dbReference type="OrthoDB" id="9813814at2"/>
<dbReference type="Pfam" id="PF01168">
    <property type="entry name" value="Ala_racemase_N"/>
    <property type="match status" value="1"/>
</dbReference>
<dbReference type="HAMAP" id="MF_01201">
    <property type="entry name" value="Ala_racemase"/>
    <property type="match status" value="1"/>
</dbReference>
<dbReference type="Gene3D" id="2.40.37.10">
    <property type="entry name" value="Lyase, Ornithine Decarboxylase, Chain A, domain 1"/>
    <property type="match status" value="1"/>
</dbReference>
<feature type="active site" description="Proton acceptor; specific for D-alanine" evidence="4">
    <location>
        <position position="38"/>
    </location>
</feature>
<keyword evidence="2 4" id="KW-0663">Pyridoxal phosphate</keyword>
<feature type="binding site" evidence="4 6">
    <location>
        <position position="308"/>
    </location>
    <ligand>
        <name>substrate</name>
    </ligand>
</feature>
<dbReference type="AlphaFoldDB" id="A0A1M5TR38"/>
<feature type="domain" description="Alanine racemase C-terminal" evidence="7">
    <location>
        <begin position="239"/>
        <end position="367"/>
    </location>
</feature>
<protein>
    <recommendedName>
        <fullName evidence="4">Alanine racemase</fullName>
        <ecNumber evidence="4">5.1.1.1</ecNumber>
    </recommendedName>
</protein>
<dbReference type="InterPro" id="IPR020622">
    <property type="entry name" value="Ala_racemase_pyridoxalP-BS"/>
</dbReference>
<dbReference type="Pfam" id="PF00842">
    <property type="entry name" value="Ala_racemase_C"/>
    <property type="match status" value="1"/>
</dbReference>
<dbReference type="GO" id="GO:0030632">
    <property type="term" value="P:D-alanine biosynthetic process"/>
    <property type="evidence" value="ECO:0007669"/>
    <property type="project" value="UniProtKB-UniRule"/>
</dbReference>
<dbReference type="Proteomes" id="UP000184447">
    <property type="component" value="Unassembled WGS sequence"/>
</dbReference>
<dbReference type="FunFam" id="3.20.20.10:FF:000002">
    <property type="entry name" value="Alanine racemase"/>
    <property type="match status" value="1"/>
</dbReference>
<evidence type="ECO:0000256" key="4">
    <source>
        <dbReference type="HAMAP-Rule" id="MF_01201"/>
    </source>
</evidence>
<evidence type="ECO:0000313" key="8">
    <source>
        <dbReference type="EMBL" id="SHH53169.1"/>
    </source>
</evidence>
<dbReference type="InterPro" id="IPR009006">
    <property type="entry name" value="Ala_racemase/Decarboxylase_C"/>
</dbReference>
<dbReference type="SUPFAM" id="SSF50621">
    <property type="entry name" value="Alanine racemase C-terminal domain-like"/>
    <property type="match status" value="1"/>
</dbReference>
<evidence type="ECO:0000256" key="2">
    <source>
        <dbReference type="ARBA" id="ARBA00022898"/>
    </source>
</evidence>
<dbReference type="GO" id="GO:0008784">
    <property type="term" value="F:alanine racemase activity"/>
    <property type="evidence" value="ECO:0007669"/>
    <property type="project" value="UniProtKB-UniRule"/>
</dbReference>
<feature type="active site" description="Proton acceptor; specific for L-alanine" evidence="4">
    <location>
        <position position="260"/>
    </location>
</feature>
<dbReference type="PANTHER" id="PTHR30511:SF0">
    <property type="entry name" value="ALANINE RACEMASE, CATABOLIC-RELATED"/>
    <property type="match status" value="1"/>
</dbReference>
<dbReference type="CDD" id="cd00430">
    <property type="entry name" value="PLPDE_III_AR"/>
    <property type="match status" value="1"/>
</dbReference>
<evidence type="ECO:0000256" key="5">
    <source>
        <dbReference type="PIRSR" id="PIRSR600821-50"/>
    </source>
</evidence>
<dbReference type="UniPathway" id="UPA00042">
    <property type="reaction ID" value="UER00497"/>
</dbReference>
<dbReference type="InterPro" id="IPR029066">
    <property type="entry name" value="PLP-binding_barrel"/>
</dbReference>
<comment type="cofactor">
    <cofactor evidence="1 4 5">
        <name>pyridoxal 5'-phosphate</name>
        <dbReference type="ChEBI" id="CHEBI:597326"/>
    </cofactor>
</comment>
<evidence type="ECO:0000256" key="3">
    <source>
        <dbReference type="ARBA" id="ARBA00023235"/>
    </source>
</evidence>
<evidence type="ECO:0000256" key="1">
    <source>
        <dbReference type="ARBA" id="ARBA00001933"/>
    </source>
</evidence>
<dbReference type="GO" id="GO:0005829">
    <property type="term" value="C:cytosol"/>
    <property type="evidence" value="ECO:0007669"/>
    <property type="project" value="TreeGrafter"/>
</dbReference>
<comment type="pathway">
    <text evidence="4">Amino-acid biosynthesis; D-alanine biosynthesis; D-alanine from L-alanine: step 1/1.</text>
</comment>
<reference evidence="8 9" key="1">
    <citation type="submission" date="2016-11" db="EMBL/GenBank/DDBJ databases">
        <authorList>
            <person name="Jaros S."/>
            <person name="Januszkiewicz K."/>
            <person name="Wedrychowicz H."/>
        </authorList>
    </citation>
    <scope>NUCLEOTIDE SEQUENCE [LARGE SCALE GENOMIC DNA]</scope>
    <source>
        <strain evidence="8 9">DSM 8605</strain>
    </source>
</reference>
<dbReference type="SUPFAM" id="SSF51419">
    <property type="entry name" value="PLP-binding barrel"/>
    <property type="match status" value="1"/>
</dbReference>
<evidence type="ECO:0000259" key="7">
    <source>
        <dbReference type="SMART" id="SM01005"/>
    </source>
</evidence>
<evidence type="ECO:0000256" key="6">
    <source>
        <dbReference type="PIRSR" id="PIRSR600821-52"/>
    </source>
</evidence>
<dbReference type="InterPro" id="IPR000821">
    <property type="entry name" value="Ala_racemase"/>
</dbReference>
<gene>
    <name evidence="8" type="ORF">SAMN02745207_01444</name>
</gene>
<evidence type="ECO:0000313" key="9">
    <source>
        <dbReference type="Proteomes" id="UP000184447"/>
    </source>
</evidence>
<comment type="function">
    <text evidence="4">Catalyzes the interconversion of L-alanine and D-alanine. May also act on other amino acids.</text>
</comment>
<keyword evidence="3 4" id="KW-0413">Isomerase</keyword>
<proteinExistence type="inferred from homology"/>
<organism evidence="8 9">
    <name type="scientific">Clostridium grantii DSM 8605</name>
    <dbReference type="NCBI Taxonomy" id="1121316"/>
    <lineage>
        <taxon>Bacteria</taxon>
        <taxon>Bacillati</taxon>
        <taxon>Bacillota</taxon>
        <taxon>Clostridia</taxon>
        <taxon>Eubacteriales</taxon>
        <taxon>Clostridiaceae</taxon>
        <taxon>Clostridium</taxon>
    </lineage>
</organism>
<accession>A0A1M5TR38</accession>
<dbReference type="PANTHER" id="PTHR30511">
    <property type="entry name" value="ALANINE RACEMASE"/>
    <property type="match status" value="1"/>
</dbReference>
<keyword evidence="9" id="KW-1185">Reference proteome</keyword>
<dbReference type="PROSITE" id="PS00395">
    <property type="entry name" value="ALANINE_RACEMASE"/>
    <property type="match status" value="1"/>
</dbReference>
<dbReference type="RefSeq" id="WP_073337751.1">
    <property type="nucleotide sequence ID" value="NZ_FQXM01000006.1"/>
</dbReference>
<dbReference type="EC" id="5.1.1.1" evidence="4"/>
<dbReference type="EMBL" id="FQXM01000006">
    <property type="protein sequence ID" value="SHH53169.1"/>
    <property type="molecule type" value="Genomic_DNA"/>
</dbReference>
<dbReference type="Gene3D" id="3.20.20.10">
    <property type="entry name" value="Alanine racemase"/>
    <property type="match status" value="1"/>
</dbReference>
<sequence>MEKLKGTYASINLDNIIHNYKEVCKWVANDVVVTTVVKSDAYGHGEKNVVQALIENGVKIVCVSTIIEALRLRKNFQDIEIIILGYTPRTLLKKVAENNLIQTISTVEEAEMLNEISKTKVHIKVNTGMNRLGFDFNNAASIEKISKFKNLEICGIFTHLYSSDSADKTAVEIQFQRFRNLIAMLKSKDVNVGTKHVCNSGGIIDSRHMHLDMVREGIMLYGLYPSNKVSKEYIKLKECMEFKSYIASIGSVKKGEGIGYGHTFIAEKDMKVATINLGYSDGLFRNLSNNAEVIINDQRRKIVGRICMNMFMVDVTDMEDVSIEDEVIIFGKSENNYISIDEVASKAGTISYEIVCRTGYSVPRVYVKNNKIIEIENDFIVIK</sequence>
<comment type="catalytic activity">
    <reaction evidence="4">
        <text>L-alanine = D-alanine</text>
        <dbReference type="Rhea" id="RHEA:20249"/>
        <dbReference type="ChEBI" id="CHEBI:57416"/>
        <dbReference type="ChEBI" id="CHEBI:57972"/>
        <dbReference type="EC" id="5.1.1.1"/>
    </reaction>
</comment>
<feature type="binding site" evidence="4 6">
    <location>
        <position position="131"/>
    </location>
    <ligand>
        <name>substrate</name>
    </ligand>
</feature>
<dbReference type="GO" id="GO:0009252">
    <property type="term" value="P:peptidoglycan biosynthetic process"/>
    <property type="evidence" value="ECO:0007669"/>
    <property type="project" value="TreeGrafter"/>
</dbReference>
<dbReference type="InterPro" id="IPR011079">
    <property type="entry name" value="Ala_racemase_C"/>
</dbReference>
<dbReference type="GO" id="GO:0030170">
    <property type="term" value="F:pyridoxal phosphate binding"/>
    <property type="evidence" value="ECO:0007669"/>
    <property type="project" value="UniProtKB-UniRule"/>
</dbReference>
<dbReference type="NCBIfam" id="TIGR00492">
    <property type="entry name" value="alr"/>
    <property type="match status" value="1"/>
</dbReference>
<dbReference type="SMART" id="SM01005">
    <property type="entry name" value="Ala_racemase_C"/>
    <property type="match status" value="1"/>
</dbReference>
<feature type="modified residue" description="N6-(pyridoxal phosphate)lysine" evidence="4 5">
    <location>
        <position position="38"/>
    </location>
</feature>
<dbReference type="STRING" id="1121316.SAMN02745207_01444"/>